<evidence type="ECO:0000259" key="1">
    <source>
        <dbReference type="Pfam" id="PF19404"/>
    </source>
</evidence>
<evidence type="ECO:0000313" key="3">
    <source>
        <dbReference type="Proteomes" id="UP001210231"/>
    </source>
</evidence>
<dbReference type="InterPro" id="IPR046020">
    <property type="entry name" value="DUF5977"/>
</dbReference>
<feature type="domain" description="DUF5977" evidence="1">
    <location>
        <begin position="1158"/>
        <end position="1222"/>
    </location>
</feature>
<keyword evidence="3" id="KW-1185">Reference proteome</keyword>
<reference evidence="2 3" key="1">
    <citation type="submission" date="2022-12" db="EMBL/GenBank/DDBJ databases">
        <title>Chitinophagaceae gen. sp. nov., a new member of the family Chitinophagaceae, isolated from soil in a chemical factory.</title>
        <authorList>
            <person name="Ke Z."/>
        </authorList>
    </citation>
    <scope>NUCLEOTIDE SEQUENCE [LARGE SCALE GENOMIC DNA]</scope>
    <source>
        <strain evidence="2 3">LY-5</strain>
    </source>
</reference>
<proteinExistence type="predicted"/>
<dbReference type="Pfam" id="PF19404">
    <property type="entry name" value="DUF5977"/>
    <property type="match status" value="2"/>
</dbReference>
<protein>
    <submittedName>
        <fullName evidence="2">DUF5977 domain-containing protein</fullName>
    </submittedName>
</protein>
<accession>A0ABT4URN4</accession>
<sequence length="1418" mass="160200">MSISYNSKNGLRVDEVASNVGQGWSLNAGGSIMRIQVGQPDDQVPYLQYIPERHNDLKKIPPGYLYNSRAIEEGVPVNIHNYPIHKSSGQVYREHMEVGADREMDYFAFNFNGKSGLFILDKNTMTGTTLGYSNLKINFTTNITTQAANQIRTSITGFTILDRESGLEYVFNKQYLTKLMIQDHCDSKGNRKNGQPSFKEWKVYYESDYDDVNTFRPWVTAGWFLTEIRDVTLYNTNNKVVLNYTDRNINSRAGYGFRWNDEANHGIISLRKSISRLPVISSVVFPDQHSIVFNYGADRFDLTGDKALSSIDIKYKTDLLSRIILEQSYVFLNRYGTPTTDLQKNIARLYLTGIKKQYYNFKDEDEPYLFDYYTGSTGDDIVPPLFTYTKDLWGYYNGTNTVGYFNETIDPKNIDIEKIDDERHRGICFLRHGFSGILENPKLGYARNGLLKSITTPKQAKVVYEYSQRKNTKAGVDVNYGGVSVSKIINYDASMPNGCLTPMETSYSYILENNKSSLWGVEDLKHKIESVNEYKMERGSVKWLGTCKDYKYPGILNRYSAYNPNFMQVLSSVLEVVSAASFGYTVVSFLMAVSSSNPYTFALAVVLKIVDIILSCQKKSEVKATVMYVNQDLNSVNGLPIQYKRVLVTDNNGEKGKIVHEFTSNDDYAVWEPLNPGFNMKQRYAYWLYGLPKKTIVYDAGNNKVKETINEYTSNMFSGYGNPGGSVSYSKVNLNLLSCNTDIKRHKSRKHTAWMDDALYLYDLPEGFTNTGNSYFDVSFYNVYTGWVGLNKTIEKVYSKVNNTRFVQTEKSYLYTPNTFLVRSTYTLNSDGTSNTVTYEDHSTIIDIINSTDISTTEFLATRDRVTNLGLIQPFLLKTDSKKMSGANSEVSYSNLSHLAVHPSGRILSKTAYRWDNNDLAVSGYKKVLENTYDIDGRIISLKNDGRRKLSYIYGYDKKKTIAMIADADFTINYEAIAYTSFEENADLGGWQVTGAPNFVSGATITGKRYLQMNASNSILKSNVGFIQSNYTLSFWASDDMVVTLGTLSFMPSKQGPTKKGLKYYEYKVWTDPTTTLTITGVGKIDELRLHPFNARMSTKAYDPLVGISAECDINNRLVYYDYDKMGRLQSVKDVDGNIIKMYEYGSKKTQAVCPNIFYNKEYRELVYKNNCGAGYIGGSVEFVIPAAKYSSAISQKDADILADIEFQNYAQNYANTNATCIQLFYNDAISKTFYNENCDEYAGLLPVPYTYTVPAGKYAALTKTEANEKAAEEIAESGQITANRTGGCVMTYDPIWVADEMAQSRCYSEMGPGYPSEYQLLYTDVNPNSPSHGMKEWKAAPMPEGFECPPMISCTQCDSYVYMNGMACIDGSCEFGVKVYLSSLPDGYGSYNCTFRYEFSDGSYSYVFSETSASNCL</sequence>
<organism evidence="2 3">
    <name type="scientific">Polluticaenibacter yanchengensis</name>
    <dbReference type="NCBI Taxonomy" id="3014562"/>
    <lineage>
        <taxon>Bacteria</taxon>
        <taxon>Pseudomonadati</taxon>
        <taxon>Bacteroidota</taxon>
        <taxon>Chitinophagia</taxon>
        <taxon>Chitinophagales</taxon>
        <taxon>Chitinophagaceae</taxon>
        <taxon>Polluticaenibacter</taxon>
    </lineage>
</organism>
<comment type="caution">
    <text evidence="2">The sequence shown here is derived from an EMBL/GenBank/DDBJ whole genome shotgun (WGS) entry which is preliminary data.</text>
</comment>
<dbReference type="RefSeq" id="WP_407033172.1">
    <property type="nucleotide sequence ID" value="NZ_JAQGEF010000051.1"/>
</dbReference>
<name>A0ABT4URN4_9BACT</name>
<evidence type="ECO:0000313" key="2">
    <source>
        <dbReference type="EMBL" id="MDA3616843.1"/>
    </source>
</evidence>
<dbReference type="EMBL" id="JAQGEF010000051">
    <property type="protein sequence ID" value="MDA3616843.1"/>
    <property type="molecule type" value="Genomic_DNA"/>
</dbReference>
<feature type="domain" description="DUF5977" evidence="1">
    <location>
        <begin position="1225"/>
        <end position="1290"/>
    </location>
</feature>
<gene>
    <name evidence="2" type="ORF">O3P16_18710</name>
</gene>
<dbReference type="Proteomes" id="UP001210231">
    <property type="component" value="Unassembled WGS sequence"/>
</dbReference>